<keyword evidence="4" id="KW-0645">Protease</keyword>
<proteinExistence type="inferred from homology"/>
<comment type="similarity">
    <text evidence="1">Belongs to the UPF0177 family.</text>
</comment>
<feature type="transmembrane region" description="Helical" evidence="2">
    <location>
        <begin position="80"/>
        <end position="101"/>
    </location>
</feature>
<evidence type="ECO:0000259" key="3">
    <source>
        <dbReference type="Pfam" id="PF02517"/>
    </source>
</evidence>
<feature type="domain" description="CAAX prenyl protease 2/Lysostaphin resistance protein A-like" evidence="3">
    <location>
        <begin position="132"/>
        <end position="222"/>
    </location>
</feature>
<dbReference type="Proteomes" id="UP000005926">
    <property type="component" value="Unassembled WGS sequence"/>
</dbReference>
<dbReference type="HOGENOM" id="CLU_1174077_0_0_9"/>
<dbReference type="Pfam" id="PF02517">
    <property type="entry name" value="Rce1-like"/>
    <property type="match status" value="1"/>
</dbReference>
<sequence>MGARLKKPLWVLFFFVMKIAINEGIEFVFKMNLWNLGRQADMWELIVTIICGGILVFCMYKVHTKLFKPTVKRKFQLMDLIFVFVTYIALTFSSYFIYNLWSSMAYGTGRSKLVDFFFRAGLPLTTDKYIFALEVLRIVCFAPLIEELFYRGFLNNLLRGKVNTFVRMSIVSILFTAVHFPTYIHNWIQFLAYLIGSIVFFLVYERRRSLFDAILLHSLYNGLLVILFIEIPRRFF</sequence>
<dbReference type="GO" id="GO:0006508">
    <property type="term" value="P:proteolysis"/>
    <property type="evidence" value="ECO:0007669"/>
    <property type="project" value="UniProtKB-KW"/>
</dbReference>
<keyword evidence="2" id="KW-0812">Transmembrane</keyword>
<evidence type="ECO:0000313" key="4">
    <source>
        <dbReference type="EMBL" id="EEW37269.1"/>
    </source>
</evidence>
<keyword evidence="2" id="KW-1133">Transmembrane helix</keyword>
<protein>
    <submittedName>
        <fullName evidence="4">CAAX amino terminal protease family protein</fullName>
    </submittedName>
</protein>
<feature type="transmembrane region" description="Helical" evidence="2">
    <location>
        <begin position="210"/>
        <end position="229"/>
    </location>
</feature>
<comment type="caution">
    <text evidence="4">The sequence shown here is derived from an EMBL/GenBank/DDBJ whole genome shotgun (WGS) entry which is preliminary data.</text>
</comment>
<dbReference type="RefSeq" id="WP_005607032.1">
    <property type="nucleotide sequence ID" value="NZ_CP102283.1"/>
</dbReference>
<name>C8NGD7_9LACT</name>
<evidence type="ECO:0000313" key="5">
    <source>
        <dbReference type="Proteomes" id="UP000005926"/>
    </source>
</evidence>
<dbReference type="GeneID" id="78412683"/>
<dbReference type="GO" id="GO:0080120">
    <property type="term" value="P:CAAX-box protein maturation"/>
    <property type="evidence" value="ECO:0007669"/>
    <property type="project" value="UniProtKB-ARBA"/>
</dbReference>
<dbReference type="PANTHER" id="PTHR43592:SF15">
    <property type="entry name" value="CAAX AMINO TERMINAL PROTEASE FAMILY PROTEIN"/>
    <property type="match status" value="1"/>
</dbReference>
<evidence type="ECO:0000256" key="2">
    <source>
        <dbReference type="SAM" id="Phobius"/>
    </source>
</evidence>
<reference evidence="4 5" key="1">
    <citation type="submission" date="2009-08" db="EMBL/GenBank/DDBJ databases">
        <authorList>
            <person name="Muzny D."/>
            <person name="Qin X."/>
            <person name="Deng J."/>
            <person name="Jiang H."/>
            <person name="Liu Y."/>
            <person name="Qu J."/>
            <person name="Song X.-Z."/>
            <person name="Zhang L."/>
            <person name="Thornton R."/>
            <person name="Coyle M."/>
            <person name="Francisco L."/>
            <person name="Jackson L."/>
            <person name="Javaid M."/>
            <person name="Korchina V."/>
            <person name="Kovar C."/>
            <person name="Mata R."/>
            <person name="Mathew T."/>
            <person name="Ngo R."/>
            <person name="Nguyen L."/>
            <person name="Nguyen N."/>
            <person name="Okwuonu G."/>
            <person name="Ongeri F."/>
            <person name="Pham C."/>
            <person name="Simmons D."/>
            <person name="Wilczek-Boney K."/>
            <person name="Hale W."/>
            <person name="Jakkamsetti A."/>
            <person name="Pham P."/>
            <person name="Ruth R."/>
            <person name="San Lucas F."/>
            <person name="Warren J."/>
            <person name="Zhang J."/>
            <person name="Zhao Z."/>
            <person name="Zhou C."/>
            <person name="Zhu D."/>
            <person name="Lee S."/>
            <person name="Bess C."/>
            <person name="Blankenburg K."/>
            <person name="Forbes L."/>
            <person name="Fu Q."/>
            <person name="Gubbala S."/>
            <person name="Hirani K."/>
            <person name="Jayaseelan J.C."/>
            <person name="Lara F."/>
            <person name="Munidasa M."/>
            <person name="Palculict T."/>
            <person name="Patil S."/>
            <person name="Pu L.-L."/>
            <person name="Saada N."/>
            <person name="Tang L."/>
            <person name="Weissenberger G."/>
            <person name="Zhu Y."/>
            <person name="Hemphill L."/>
            <person name="Shang Y."/>
            <person name="Youmans B."/>
            <person name="Ayvaz T."/>
            <person name="Ross M."/>
            <person name="Santibanez J."/>
            <person name="Aqrawi P."/>
            <person name="Gross S."/>
            <person name="Joshi V."/>
            <person name="Fowler G."/>
            <person name="Nazareth L."/>
            <person name="Reid J."/>
            <person name="Worley K."/>
            <person name="Petrosino J."/>
            <person name="Highlander S."/>
            <person name="Gibbs R."/>
        </authorList>
    </citation>
    <scope>NUCLEOTIDE SEQUENCE [LARGE SCALE GENOMIC DNA]</scope>
    <source>
        <strain evidence="4 5">ATCC 49175</strain>
    </source>
</reference>
<gene>
    <name evidence="4" type="ORF">HMPREF0444_0982</name>
</gene>
<feature type="transmembrane region" description="Helical" evidence="2">
    <location>
        <begin position="162"/>
        <end position="180"/>
    </location>
</feature>
<dbReference type="EMBL" id="ACKZ01000018">
    <property type="protein sequence ID" value="EEW37269.1"/>
    <property type="molecule type" value="Genomic_DNA"/>
</dbReference>
<keyword evidence="2" id="KW-0472">Membrane</keyword>
<dbReference type="STRING" id="638301.HMPREF0444_0982"/>
<accession>C8NGD7</accession>
<dbReference type="InterPro" id="IPR003675">
    <property type="entry name" value="Rce1/LyrA-like_dom"/>
</dbReference>
<keyword evidence="4" id="KW-0378">Hydrolase</keyword>
<dbReference type="eggNOG" id="COG1266">
    <property type="taxonomic scope" value="Bacteria"/>
</dbReference>
<feature type="transmembrane region" description="Helical" evidence="2">
    <location>
        <begin position="42"/>
        <end position="60"/>
    </location>
</feature>
<organism evidence="4 5">
    <name type="scientific">Granulicatella adiacens ATCC 49175</name>
    <dbReference type="NCBI Taxonomy" id="638301"/>
    <lineage>
        <taxon>Bacteria</taxon>
        <taxon>Bacillati</taxon>
        <taxon>Bacillota</taxon>
        <taxon>Bacilli</taxon>
        <taxon>Lactobacillales</taxon>
        <taxon>Carnobacteriaceae</taxon>
        <taxon>Granulicatella</taxon>
    </lineage>
</organism>
<feature type="transmembrane region" description="Helical" evidence="2">
    <location>
        <begin position="9"/>
        <end position="30"/>
    </location>
</feature>
<evidence type="ECO:0000256" key="1">
    <source>
        <dbReference type="ARBA" id="ARBA00009067"/>
    </source>
</evidence>
<dbReference type="GO" id="GO:0004175">
    <property type="term" value="F:endopeptidase activity"/>
    <property type="evidence" value="ECO:0007669"/>
    <property type="project" value="UniProtKB-ARBA"/>
</dbReference>
<dbReference type="PANTHER" id="PTHR43592">
    <property type="entry name" value="CAAX AMINO TERMINAL PROTEASE"/>
    <property type="match status" value="1"/>
</dbReference>
<feature type="transmembrane region" description="Helical" evidence="2">
    <location>
        <begin position="129"/>
        <end position="150"/>
    </location>
</feature>
<dbReference type="AlphaFoldDB" id="C8NGD7"/>
<feature type="transmembrane region" description="Helical" evidence="2">
    <location>
        <begin position="186"/>
        <end position="203"/>
    </location>
</feature>
<keyword evidence="5" id="KW-1185">Reference proteome</keyword>